<keyword evidence="1" id="KW-0732">Signal</keyword>
<evidence type="ECO:0000259" key="2">
    <source>
        <dbReference type="Pfam" id="PF13590"/>
    </source>
</evidence>
<feature type="chain" id="PRO_5036789645" evidence="1">
    <location>
        <begin position="22"/>
        <end position="194"/>
    </location>
</feature>
<sequence length="194" mass="21220">MTRIARYLGAAAMALAVAALAGCSTTYVLDNQVQTFSHLAGPPAKPTYRFERLLSQQVDPVQAQLETLADPALHNAGFRRDDAAPSYSVQVSARVQRVLSPYADPWHFGFGFWGRRGGFGAGFPHMESPWYQREVGVVVRDIASNKVVYETRAVNDGPYFDNAVVLPAMFTAALQGFPNPPQGARRVDIPLPAR</sequence>
<dbReference type="RefSeq" id="WP_187081354.1">
    <property type="nucleotide sequence ID" value="NZ_JACORU010000003.1"/>
</dbReference>
<gene>
    <name evidence="3" type="ORF">H8R02_10535</name>
</gene>
<protein>
    <submittedName>
        <fullName evidence="3">DUF4136 domain-containing protein</fullName>
    </submittedName>
</protein>
<dbReference type="PROSITE" id="PS51257">
    <property type="entry name" value="PROKAR_LIPOPROTEIN"/>
    <property type="match status" value="1"/>
</dbReference>
<feature type="domain" description="DUF4136" evidence="2">
    <location>
        <begin position="46"/>
        <end position="178"/>
    </location>
</feature>
<keyword evidence="4" id="KW-1185">Reference proteome</keyword>
<evidence type="ECO:0000313" key="3">
    <source>
        <dbReference type="EMBL" id="MBC5764889.1"/>
    </source>
</evidence>
<proteinExistence type="predicted"/>
<evidence type="ECO:0000256" key="1">
    <source>
        <dbReference type="SAM" id="SignalP"/>
    </source>
</evidence>
<dbReference type="InterPro" id="IPR025411">
    <property type="entry name" value="DUF4136"/>
</dbReference>
<name>A0A923M8T7_9BURK</name>
<comment type="caution">
    <text evidence="3">The sequence shown here is derived from an EMBL/GenBank/DDBJ whole genome shotgun (WGS) entry which is preliminary data.</text>
</comment>
<feature type="signal peptide" evidence="1">
    <location>
        <begin position="1"/>
        <end position="21"/>
    </location>
</feature>
<dbReference type="Proteomes" id="UP000596827">
    <property type="component" value="Unassembled WGS sequence"/>
</dbReference>
<dbReference type="Pfam" id="PF13590">
    <property type="entry name" value="DUF4136"/>
    <property type="match status" value="1"/>
</dbReference>
<evidence type="ECO:0000313" key="4">
    <source>
        <dbReference type="Proteomes" id="UP000596827"/>
    </source>
</evidence>
<reference evidence="3" key="1">
    <citation type="submission" date="2020-08" db="EMBL/GenBank/DDBJ databases">
        <title>Ramlibacter sp. GTP1 16S ribosomal RNA gene genome sequencing and assembly.</title>
        <authorList>
            <person name="Kang M."/>
        </authorList>
    </citation>
    <scope>NUCLEOTIDE SEQUENCE</scope>
    <source>
        <strain evidence="3">GTP1</strain>
    </source>
</reference>
<dbReference type="AlphaFoldDB" id="A0A923M8T7"/>
<accession>A0A923M8T7</accession>
<organism evidence="3 4">
    <name type="scientific">Ramlibacter albus</name>
    <dbReference type="NCBI Taxonomy" id="2079448"/>
    <lineage>
        <taxon>Bacteria</taxon>
        <taxon>Pseudomonadati</taxon>
        <taxon>Pseudomonadota</taxon>
        <taxon>Betaproteobacteria</taxon>
        <taxon>Burkholderiales</taxon>
        <taxon>Comamonadaceae</taxon>
        <taxon>Ramlibacter</taxon>
    </lineage>
</organism>
<dbReference type="EMBL" id="JACORU010000003">
    <property type="protein sequence ID" value="MBC5764889.1"/>
    <property type="molecule type" value="Genomic_DNA"/>
</dbReference>